<name>A0A7S7FMN9_LACRG</name>
<organism evidence="1 2">
    <name type="scientific">Lacticaseibacillus rhamnosus (strain ATCC 53103 / LMG 18243 / GG)</name>
    <name type="common">Lactobacillus rhamnosus</name>
    <dbReference type="NCBI Taxonomy" id="568703"/>
    <lineage>
        <taxon>Bacteria</taxon>
        <taxon>Bacillati</taxon>
        <taxon>Bacillota</taxon>
        <taxon>Bacilli</taxon>
        <taxon>Lactobacillales</taxon>
        <taxon>Lactobacillaceae</taxon>
        <taxon>Lacticaseibacillus</taxon>
    </lineage>
</organism>
<proteinExistence type="predicted"/>
<evidence type="ECO:0000313" key="1">
    <source>
        <dbReference type="EMBL" id="BAI41044.1"/>
    </source>
</evidence>
<sequence>MTNKLNQFGVFKAQKHGNQLVLTIPSNLSVHEGELFELMASADASKLIYVRKKSDNPWFNGMFDHVDFSSLLQETGDLDNIKPVAEEKTDW</sequence>
<gene>
    <name evidence="1" type="ordered locus">LRHM_0517</name>
</gene>
<dbReference type="KEGG" id="lrg:LRHM_0517"/>
<reference evidence="1 2" key="1">
    <citation type="journal article" date="2009" name="J. Bacteriol.">
        <title>Complete genome sequence of the probiotic Lactobacillus rhamnosus ATCC 53103.</title>
        <authorList>
            <person name="Morita H."/>
            <person name="Toh H."/>
            <person name="Oshima K."/>
            <person name="Murakami M."/>
            <person name="Taylor T.D."/>
            <person name="Igimi S."/>
            <person name="Hattori M."/>
        </authorList>
    </citation>
    <scope>NUCLEOTIDE SEQUENCE [LARGE SCALE GENOMIC DNA]</scope>
    <source>
        <strain evidence="2">ATCC 53103 / LMG 18243 / GG [Tokyo]</strain>
    </source>
</reference>
<evidence type="ECO:0000313" key="2">
    <source>
        <dbReference type="Proteomes" id="UP000002067"/>
    </source>
</evidence>
<dbReference type="KEGG" id="lrh:LGG_00535"/>
<dbReference type="RefSeq" id="WP_005684254.1">
    <property type="nucleotide sequence ID" value="NC_013198.1"/>
</dbReference>
<accession>A0A7S7FMN9</accession>
<dbReference type="Proteomes" id="UP000002067">
    <property type="component" value="Chromosome"/>
</dbReference>
<protein>
    <submittedName>
        <fullName evidence="1">Uncharacterized protein</fullName>
    </submittedName>
</protein>
<dbReference type="EMBL" id="AP011548">
    <property type="protein sequence ID" value="BAI41044.1"/>
    <property type="molecule type" value="Genomic_DNA"/>
</dbReference>
<dbReference type="AlphaFoldDB" id="A0A7S7FMN9"/>